<sequence length="98" mass="11210">MVVPKARVISCENDECLFVSNFKNNISVGGYLTIFYMENSFERFYGIAQVTNIQPNCIQTKLYKSENNDTIDLCVENIVIKPIVTPEAISVIMELFYN</sequence>
<evidence type="ECO:0000313" key="1">
    <source>
        <dbReference type="EMBL" id="MBB5337309.1"/>
    </source>
</evidence>
<dbReference type="Proteomes" id="UP000559117">
    <property type="component" value="Unassembled WGS sequence"/>
</dbReference>
<organism evidence="1 2">
    <name type="scientific">Pectinatus brassicae</name>
    <dbReference type="NCBI Taxonomy" id="862415"/>
    <lineage>
        <taxon>Bacteria</taxon>
        <taxon>Bacillati</taxon>
        <taxon>Bacillota</taxon>
        <taxon>Negativicutes</taxon>
        <taxon>Selenomonadales</taxon>
        <taxon>Selenomonadaceae</taxon>
        <taxon>Pectinatus</taxon>
    </lineage>
</organism>
<proteinExistence type="predicted"/>
<accession>A0A840UJY2</accession>
<gene>
    <name evidence="1" type="ORF">HNR32_002469</name>
</gene>
<protein>
    <submittedName>
        <fullName evidence="1">Uncharacterized protein</fullName>
    </submittedName>
</protein>
<keyword evidence="2" id="KW-1185">Reference proteome</keyword>
<reference evidence="1 2" key="1">
    <citation type="submission" date="2020-08" db="EMBL/GenBank/DDBJ databases">
        <title>Genomic Encyclopedia of Type Strains, Phase IV (KMG-IV): sequencing the most valuable type-strain genomes for metagenomic binning, comparative biology and taxonomic classification.</title>
        <authorList>
            <person name="Goeker M."/>
        </authorList>
    </citation>
    <scope>NUCLEOTIDE SEQUENCE [LARGE SCALE GENOMIC DNA]</scope>
    <source>
        <strain evidence="1 2">DSM 24661</strain>
    </source>
</reference>
<dbReference type="EMBL" id="JACHFH010000041">
    <property type="protein sequence ID" value="MBB5337309.1"/>
    <property type="molecule type" value="Genomic_DNA"/>
</dbReference>
<name>A0A840UJY2_9FIRM</name>
<evidence type="ECO:0000313" key="2">
    <source>
        <dbReference type="Proteomes" id="UP000559117"/>
    </source>
</evidence>
<dbReference type="AlphaFoldDB" id="A0A840UJY2"/>
<comment type="caution">
    <text evidence="1">The sequence shown here is derived from an EMBL/GenBank/DDBJ whole genome shotgun (WGS) entry which is preliminary data.</text>
</comment>
<dbReference type="RefSeq" id="WP_183863039.1">
    <property type="nucleotide sequence ID" value="NZ_JACHFH010000041.1"/>
</dbReference>